<keyword evidence="1" id="KW-0472">Membrane</keyword>
<keyword evidence="1" id="KW-0812">Transmembrane</keyword>
<proteinExistence type="predicted"/>
<reference evidence="3" key="1">
    <citation type="submission" date="2018-09" db="EMBL/GenBank/DDBJ databases">
        <authorList>
            <person name="Livingstone P.G."/>
            <person name="Whitworth D.E."/>
        </authorList>
    </citation>
    <scope>NUCLEOTIDE SEQUENCE [LARGE SCALE GENOMIC DNA]</scope>
    <source>
        <strain evidence="3">CA043D</strain>
    </source>
</reference>
<dbReference type="RefSeq" id="WP_120604382.1">
    <property type="nucleotide sequence ID" value="NZ_JABFJX010000275.1"/>
</dbReference>
<comment type="caution">
    <text evidence="2">The sequence shown here is derived from an EMBL/GenBank/DDBJ whole genome shotgun (WGS) entry which is preliminary data.</text>
</comment>
<feature type="transmembrane region" description="Helical" evidence="1">
    <location>
        <begin position="142"/>
        <end position="164"/>
    </location>
</feature>
<dbReference type="AlphaFoldDB" id="A0A3A8KAJ8"/>
<sequence>MRTRRRTRAVDLAVVTWNPLRDAVLPGALAGTLGAFAMAVLACAFSAVLHGEPWRPALLVSGLFFRDGAARGAGAVLLGLCIHFAVAGGLATGFTLLLPRRGTAVAALCLGLLYSLGLWAMMTWLVIPFASPPLSREAPSALLFLLHIAFGAALGTVPAFRDVFTRVDRLRRQLRALRTTPP</sequence>
<feature type="transmembrane region" description="Helical" evidence="1">
    <location>
        <begin position="28"/>
        <end position="49"/>
    </location>
</feature>
<feature type="transmembrane region" description="Helical" evidence="1">
    <location>
        <begin position="105"/>
        <end position="130"/>
    </location>
</feature>
<protein>
    <recommendedName>
        <fullName evidence="4">DUF1440 domain-containing protein</fullName>
    </recommendedName>
</protein>
<organism evidence="2 3">
    <name type="scientific">Corallococcus carmarthensis</name>
    <dbReference type="NCBI Taxonomy" id="2316728"/>
    <lineage>
        <taxon>Bacteria</taxon>
        <taxon>Pseudomonadati</taxon>
        <taxon>Myxococcota</taxon>
        <taxon>Myxococcia</taxon>
        <taxon>Myxococcales</taxon>
        <taxon>Cystobacterineae</taxon>
        <taxon>Myxococcaceae</taxon>
        <taxon>Corallococcus</taxon>
    </lineage>
</organism>
<evidence type="ECO:0000313" key="3">
    <source>
        <dbReference type="Proteomes" id="UP000268313"/>
    </source>
</evidence>
<accession>A0A3A8KAJ8</accession>
<name>A0A3A8KAJ8_9BACT</name>
<dbReference type="OrthoDB" id="5526606at2"/>
<dbReference type="EMBL" id="RAWE01000077">
    <property type="protein sequence ID" value="RKH01191.1"/>
    <property type="molecule type" value="Genomic_DNA"/>
</dbReference>
<keyword evidence="3" id="KW-1185">Reference proteome</keyword>
<evidence type="ECO:0000256" key="1">
    <source>
        <dbReference type="SAM" id="Phobius"/>
    </source>
</evidence>
<feature type="transmembrane region" description="Helical" evidence="1">
    <location>
        <begin position="69"/>
        <end position="98"/>
    </location>
</feature>
<evidence type="ECO:0000313" key="2">
    <source>
        <dbReference type="EMBL" id="RKH01191.1"/>
    </source>
</evidence>
<dbReference type="Proteomes" id="UP000268313">
    <property type="component" value="Unassembled WGS sequence"/>
</dbReference>
<keyword evidence="1" id="KW-1133">Transmembrane helix</keyword>
<gene>
    <name evidence="2" type="ORF">D7X32_21225</name>
</gene>
<evidence type="ECO:0008006" key="4">
    <source>
        <dbReference type="Google" id="ProtNLM"/>
    </source>
</evidence>